<dbReference type="AlphaFoldDB" id="A0A554WYN8"/>
<keyword evidence="3" id="KW-1185">Reference proteome</keyword>
<dbReference type="Proteomes" id="UP000318542">
    <property type="component" value="Unassembled WGS sequence"/>
</dbReference>
<feature type="compositionally biased region" description="Low complexity" evidence="1">
    <location>
        <begin position="105"/>
        <end position="134"/>
    </location>
</feature>
<feature type="region of interest" description="Disordered" evidence="1">
    <location>
        <begin position="207"/>
        <end position="246"/>
    </location>
</feature>
<feature type="region of interest" description="Disordered" evidence="1">
    <location>
        <begin position="1"/>
        <end position="161"/>
    </location>
</feature>
<organism evidence="2 3">
    <name type="scientific">Tepidimonas thermarum</name>
    <dbReference type="NCBI Taxonomy" id="335431"/>
    <lineage>
        <taxon>Bacteria</taxon>
        <taxon>Pseudomonadati</taxon>
        <taxon>Pseudomonadota</taxon>
        <taxon>Betaproteobacteria</taxon>
        <taxon>Burkholderiales</taxon>
        <taxon>Tepidimonas</taxon>
    </lineage>
</organism>
<dbReference type="RefSeq" id="WP_143903270.1">
    <property type="nucleotide sequence ID" value="NZ_VJOL01000039.1"/>
</dbReference>
<evidence type="ECO:0000313" key="3">
    <source>
        <dbReference type="Proteomes" id="UP000318542"/>
    </source>
</evidence>
<name>A0A554WYN8_9BURK</name>
<accession>A0A554WYN8</accession>
<evidence type="ECO:0000256" key="1">
    <source>
        <dbReference type="SAM" id="MobiDB-lite"/>
    </source>
</evidence>
<sequence length="246" mass="25129">MLTISSIAVAPAPQTTPTVRAQPVSPVRPSQAVARDNAAGSVVAPQGEAARVQGQAAPPLLAPVTPPAEGQRADGMGNAAAPERSGLPVPAERNRPQVPNAAQRPADAPASDATAQAGGAQPQSAPQRAQARTADGAARSPQPGAVARQDEGFPPVKNPALEALDTQIKELLPNMWKASRAAVDMVIGEEALQAAQERAKRLEALQTQLTSPPLAGVPPGEPEQTYGQAREAGRRPASGGQIDQLA</sequence>
<dbReference type="OrthoDB" id="8898676at2"/>
<comment type="caution">
    <text evidence="2">The sequence shown here is derived from an EMBL/GenBank/DDBJ whole genome shotgun (WGS) entry which is preliminary data.</text>
</comment>
<evidence type="ECO:0000313" key="2">
    <source>
        <dbReference type="EMBL" id="TSE28700.1"/>
    </source>
</evidence>
<dbReference type="EMBL" id="VJOL01000039">
    <property type="protein sequence ID" value="TSE28700.1"/>
    <property type="molecule type" value="Genomic_DNA"/>
</dbReference>
<gene>
    <name evidence="2" type="ORF">Tther_01890</name>
</gene>
<reference evidence="2 3" key="1">
    <citation type="submission" date="2019-07" db="EMBL/GenBank/DDBJ databases">
        <title>Tepidimonas thermarum AA-1 draft genome.</title>
        <authorList>
            <person name="Da Costa M.S."/>
            <person name="Froufe H.J.C."/>
            <person name="Egas C."/>
            <person name="Albuquerque L."/>
        </authorList>
    </citation>
    <scope>NUCLEOTIDE SEQUENCE [LARGE SCALE GENOMIC DNA]</scope>
    <source>
        <strain evidence="2 3">AA-1</strain>
    </source>
</reference>
<protein>
    <submittedName>
        <fullName evidence="2">Uncharacterized protein</fullName>
    </submittedName>
</protein>
<proteinExistence type="predicted"/>